<sequence>MQTLGSILKKIEKRLPQAGTSKEMNRQILAYPAIQQFIHDHQDSLSVEMISNSMSKLNEFMREKEAIDRGELGQNPGFKPELFINYNYIDVTYVPTQEYLESEKIRHYQSLIDNRMMSEDVKQAQLDQYDLSTIERRQLMEEISEFLEAVQIKLQYARGMYISGPFGVGKTYLLGALANGLAAMGIAVTMIHYPTFASELKSLIGQDSRLFDTVSKIKQVSVLIIDDIGAESNSAWLRDDVLGVILEHRMKESLPTFFTSNFSMRELEMHLSSIRDADEPMKAKRIMERVRYLAKEKTLSGQNRRLANRQ</sequence>
<proteinExistence type="predicted"/>
<dbReference type="Pfam" id="PF07319">
    <property type="entry name" value="DnaI_N"/>
    <property type="match status" value="1"/>
</dbReference>
<dbReference type="CDD" id="cd00009">
    <property type="entry name" value="AAA"/>
    <property type="match status" value="1"/>
</dbReference>
<reference evidence="2 3" key="1">
    <citation type="submission" date="2020-07" db="EMBL/GenBank/DDBJ databases">
        <title>Facklamia lactis sp. nov., isolated from raw milk.</title>
        <authorList>
            <person name="Doll E.V."/>
            <person name="Huptas C."/>
            <person name="Staib L."/>
            <person name="Wenning M."/>
            <person name="Scherer S."/>
        </authorList>
    </citation>
    <scope>NUCLEOTIDE SEQUENCE [LARGE SCALE GENOMIC DNA]</scope>
    <source>
        <strain evidence="2 3">DSM 111018</strain>
    </source>
</reference>
<evidence type="ECO:0000313" key="3">
    <source>
        <dbReference type="Proteomes" id="UP000721415"/>
    </source>
</evidence>
<protein>
    <submittedName>
        <fullName evidence="2">Primosomal protein DnaI</fullName>
    </submittedName>
</protein>
<dbReference type="EMBL" id="JACBXQ010000004">
    <property type="protein sequence ID" value="MBG9986750.1"/>
    <property type="molecule type" value="Genomic_DNA"/>
</dbReference>
<accession>A0ABS0LRF3</accession>
<dbReference type="NCBIfam" id="NF006505">
    <property type="entry name" value="PRK08939.1"/>
    <property type="match status" value="1"/>
</dbReference>
<gene>
    <name evidence="2" type="primary">dnaI</name>
    <name evidence="2" type="ORF">HZY91_07550</name>
</gene>
<dbReference type="PANTHER" id="PTHR30050">
    <property type="entry name" value="CHROMOSOMAL REPLICATION INITIATOR PROTEIN DNAA"/>
    <property type="match status" value="1"/>
</dbReference>
<feature type="domain" description="AAA+ ATPase" evidence="1">
    <location>
        <begin position="156"/>
        <end position="285"/>
    </location>
</feature>
<dbReference type="Proteomes" id="UP000721415">
    <property type="component" value="Unassembled WGS sequence"/>
</dbReference>
<dbReference type="PANTHER" id="PTHR30050:SF8">
    <property type="entry name" value="PRIMOSOMAL PROTEIN DNAI"/>
    <property type="match status" value="1"/>
</dbReference>
<dbReference type="RefSeq" id="WP_197115665.1">
    <property type="nucleotide sequence ID" value="NZ_JACBXQ010000004.1"/>
</dbReference>
<dbReference type="Pfam" id="PF01695">
    <property type="entry name" value="IstB_IS21"/>
    <property type="match status" value="1"/>
</dbReference>
<dbReference type="InterPro" id="IPR003593">
    <property type="entry name" value="AAA+_ATPase"/>
</dbReference>
<organism evidence="2 3">
    <name type="scientific">Facklamia lactis</name>
    <dbReference type="NCBI Taxonomy" id="2749967"/>
    <lineage>
        <taxon>Bacteria</taxon>
        <taxon>Bacillati</taxon>
        <taxon>Bacillota</taxon>
        <taxon>Bacilli</taxon>
        <taxon>Lactobacillales</taxon>
        <taxon>Aerococcaceae</taxon>
        <taxon>Facklamia</taxon>
    </lineage>
</organism>
<dbReference type="Gene3D" id="3.40.50.300">
    <property type="entry name" value="P-loop containing nucleotide triphosphate hydrolases"/>
    <property type="match status" value="1"/>
</dbReference>
<name>A0ABS0LRF3_9LACT</name>
<evidence type="ECO:0000313" key="2">
    <source>
        <dbReference type="EMBL" id="MBG9986750.1"/>
    </source>
</evidence>
<keyword evidence="3" id="KW-1185">Reference proteome</keyword>
<dbReference type="InterPro" id="IPR027417">
    <property type="entry name" value="P-loop_NTPase"/>
</dbReference>
<evidence type="ECO:0000259" key="1">
    <source>
        <dbReference type="SMART" id="SM00382"/>
    </source>
</evidence>
<dbReference type="InterPro" id="IPR002611">
    <property type="entry name" value="IstB_ATP-bd"/>
</dbReference>
<dbReference type="InterPro" id="IPR009928">
    <property type="entry name" value="DnaI_N"/>
</dbReference>
<dbReference type="SUPFAM" id="SSF52540">
    <property type="entry name" value="P-loop containing nucleoside triphosphate hydrolases"/>
    <property type="match status" value="1"/>
</dbReference>
<comment type="caution">
    <text evidence="2">The sequence shown here is derived from an EMBL/GenBank/DDBJ whole genome shotgun (WGS) entry which is preliminary data.</text>
</comment>
<dbReference type="SMART" id="SM00382">
    <property type="entry name" value="AAA"/>
    <property type="match status" value="1"/>
</dbReference>